<organism evidence="1">
    <name type="scientific">Fusarium oxysporum f. sp. pisi HDV247</name>
    <dbReference type="NCBI Taxonomy" id="1080344"/>
    <lineage>
        <taxon>Eukaryota</taxon>
        <taxon>Fungi</taxon>
        <taxon>Dikarya</taxon>
        <taxon>Ascomycota</taxon>
        <taxon>Pezizomycotina</taxon>
        <taxon>Sordariomycetes</taxon>
        <taxon>Hypocreomycetidae</taxon>
        <taxon>Hypocreales</taxon>
        <taxon>Nectriaceae</taxon>
        <taxon>Fusarium</taxon>
        <taxon>Fusarium oxysporum species complex</taxon>
    </lineage>
</organism>
<sequence>MQNWTNFILIGSIHHSHYFIRHLTSYGLDLPASQLSRHAYSVSCGSSPSCYLHSFVS</sequence>
<dbReference type="EMBL" id="KI981308">
    <property type="protein sequence ID" value="EXA28671.1"/>
    <property type="molecule type" value="Genomic_DNA"/>
</dbReference>
<dbReference type="AlphaFoldDB" id="W9ND73"/>
<proteinExistence type="predicted"/>
<dbReference type="HOGENOM" id="CLU_2996533_0_0_1"/>
<name>W9ND73_FUSOX</name>
<accession>W9ND73</accession>
<protein>
    <submittedName>
        <fullName evidence="1">Uncharacterized protein</fullName>
    </submittedName>
</protein>
<dbReference type="Proteomes" id="UP000030751">
    <property type="component" value="Unassembled WGS sequence"/>
</dbReference>
<reference evidence="1" key="1">
    <citation type="submission" date="2011-10" db="EMBL/GenBank/DDBJ databases">
        <title>The Genome Sequence of Fusarium oxysporum HDV247.</title>
        <authorList>
            <consortium name="The Broad Institute Genome Sequencing Platform"/>
            <person name="Ma L.-J."/>
            <person name="Gale L.R."/>
            <person name="Schwartz D.C."/>
            <person name="Zhou S."/>
            <person name="Corby-Kistler H."/>
            <person name="Young S.K."/>
            <person name="Zeng Q."/>
            <person name="Gargeya S."/>
            <person name="Fitzgerald M."/>
            <person name="Haas B."/>
            <person name="Abouelleil A."/>
            <person name="Alvarado L."/>
            <person name="Arachchi H.M."/>
            <person name="Berlin A."/>
            <person name="Brown A."/>
            <person name="Chapman S.B."/>
            <person name="Chen Z."/>
            <person name="Dunbar C."/>
            <person name="Freedman E."/>
            <person name="Gearin G."/>
            <person name="Goldberg J."/>
            <person name="Griggs A."/>
            <person name="Gujja S."/>
            <person name="Heiman D."/>
            <person name="Howarth C."/>
            <person name="Larson L."/>
            <person name="Lui A."/>
            <person name="MacDonald P.J.P."/>
            <person name="Montmayeur A."/>
            <person name="Murphy C."/>
            <person name="Neiman D."/>
            <person name="Pearson M."/>
            <person name="Priest M."/>
            <person name="Roberts A."/>
            <person name="Saif S."/>
            <person name="Shea T."/>
            <person name="Shenoy N."/>
            <person name="Sisk P."/>
            <person name="Stolte C."/>
            <person name="Sykes S."/>
            <person name="Wortman J."/>
            <person name="Nusbaum C."/>
            <person name="Birren B."/>
        </authorList>
    </citation>
    <scope>NUCLEOTIDE SEQUENCE [LARGE SCALE GENOMIC DNA]</scope>
    <source>
        <strain evidence="1">HDV247</strain>
    </source>
</reference>
<reference evidence="1" key="2">
    <citation type="submission" date="2014-02" db="EMBL/GenBank/DDBJ databases">
        <title>Annotation of the Genome Sequence of Fusarium oxysporum HDV247.</title>
        <authorList>
            <consortium name="The Broad Institute Genomics Platform"/>
            <person name="Ma L.-J."/>
            <person name="Corby-Kistler H."/>
            <person name="Broz K."/>
            <person name="Gale L.R."/>
            <person name="Jonkers W."/>
            <person name="O'Donnell K."/>
            <person name="Ploetz R."/>
            <person name="Steinberg C."/>
            <person name="Schwartz D.C."/>
            <person name="VanEtten H."/>
            <person name="Zhou S."/>
            <person name="Young S.K."/>
            <person name="Zeng Q."/>
            <person name="Gargeya S."/>
            <person name="Fitzgerald M."/>
            <person name="Abouelleil A."/>
            <person name="Alvarado L."/>
            <person name="Chapman S.B."/>
            <person name="Gainer-Dewar J."/>
            <person name="Goldberg J."/>
            <person name="Griggs A."/>
            <person name="Gujja S."/>
            <person name="Hansen M."/>
            <person name="Howarth C."/>
            <person name="Imamovic A."/>
            <person name="Ireland A."/>
            <person name="Larimer J."/>
            <person name="McCowan C."/>
            <person name="Murphy C."/>
            <person name="Pearson M."/>
            <person name="Poon T.W."/>
            <person name="Priest M."/>
            <person name="Roberts A."/>
            <person name="Saif S."/>
            <person name="Shea T."/>
            <person name="Sykes S."/>
            <person name="Wortman J."/>
            <person name="Nusbaum C."/>
            <person name="Birren B."/>
        </authorList>
    </citation>
    <scope>NUCLEOTIDE SEQUENCE</scope>
    <source>
        <strain evidence="1">HDV247</strain>
    </source>
</reference>
<evidence type="ECO:0000313" key="1">
    <source>
        <dbReference type="EMBL" id="EXA28671.1"/>
    </source>
</evidence>
<gene>
    <name evidence="1" type="ORF">FOVG_19735</name>
</gene>